<evidence type="ECO:0000259" key="4">
    <source>
        <dbReference type="Pfam" id="PF08288"/>
    </source>
</evidence>
<dbReference type="PANTHER" id="PTHR45871:SF1">
    <property type="entry name" value="PHOSPHATIDYLINOSITOL N-ACETYLGLUCOSAMINYLTRANSFERASE SUBUNIT A"/>
    <property type="match status" value="1"/>
</dbReference>
<dbReference type="Gene3D" id="3.40.50.2000">
    <property type="entry name" value="Glycogen Phosphorylase B"/>
    <property type="match status" value="2"/>
</dbReference>
<evidence type="ECO:0000313" key="5">
    <source>
        <dbReference type="EMBL" id="PJF19686.1"/>
    </source>
</evidence>
<feature type="domain" description="PIGA GPI anchor biosynthesis" evidence="4">
    <location>
        <begin position="56"/>
        <end position="115"/>
    </location>
</feature>
<name>A0A2H9TPP2_9FUNG</name>
<dbReference type="OrthoDB" id="734129at2759"/>
<keyword evidence="2" id="KW-0328">Glycosyltransferase</keyword>
<evidence type="ECO:0000259" key="3">
    <source>
        <dbReference type="Pfam" id="PF00534"/>
    </source>
</evidence>
<proteinExistence type="predicted"/>
<accession>A0A2H9TPP2</accession>
<reference evidence="5 6" key="1">
    <citation type="submission" date="2016-10" db="EMBL/GenBank/DDBJ databases">
        <title>The genome of Paramicrosporidium saccamoebae is the missing link in understanding Cryptomycota and Microsporidia evolution.</title>
        <authorList>
            <person name="Quandt C.A."/>
            <person name="Beaudet D."/>
            <person name="Corsaro D."/>
            <person name="Michel R."/>
            <person name="Corradi N."/>
            <person name="James T."/>
        </authorList>
    </citation>
    <scope>NUCLEOTIDE SEQUENCE [LARGE SCALE GENOMIC DNA]</scope>
    <source>
        <strain evidence="5 6">KSL3</strain>
    </source>
</reference>
<evidence type="ECO:0000313" key="6">
    <source>
        <dbReference type="Proteomes" id="UP000240830"/>
    </source>
</evidence>
<comment type="caution">
    <text evidence="5">The sequence shown here is derived from an EMBL/GenBank/DDBJ whole genome shotgun (WGS) entry which is preliminary data.</text>
</comment>
<gene>
    <name evidence="5" type="ORF">PSACC_00540</name>
</gene>
<keyword evidence="2" id="KW-0808">Transferase</keyword>
<organism evidence="5 6">
    <name type="scientific">Paramicrosporidium saccamoebae</name>
    <dbReference type="NCBI Taxonomy" id="1246581"/>
    <lineage>
        <taxon>Eukaryota</taxon>
        <taxon>Fungi</taxon>
        <taxon>Fungi incertae sedis</taxon>
        <taxon>Cryptomycota</taxon>
        <taxon>Cryptomycota incertae sedis</taxon>
        <taxon>Paramicrosporidium</taxon>
    </lineage>
</organism>
<dbReference type="AlphaFoldDB" id="A0A2H9TPP2"/>
<comment type="function">
    <text evidence="1">Catalytic subunit in the complex catalyzing the transfer of N-acetylglucosamine from UDP-N-acetylglucosamine to phosphatidylinositol, the first step of GPI biosynthesis.</text>
</comment>
<keyword evidence="6" id="KW-1185">Reference proteome</keyword>
<dbReference type="PANTHER" id="PTHR45871">
    <property type="entry name" value="N-ACETYLGLUCOSAMINYL-PHOSPHATIDYLINOSITOL BIOSYNTHETIC PROTEIN"/>
    <property type="match status" value="1"/>
</dbReference>
<dbReference type="EMBL" id="MTSL01000048">
    <property type="protein sequence ID" value="PJF19686.1"/>
    <property type="molecule type" value="Genomic_DNA"/>
</dbReference>
<sequence length="433" mass="48575">MTLDVLTFGTPLHQTGKPDSMACDFFYPNMGGVENHLYNLSQCMLKRGHKVVIITHAYGDRNGVRWLSGGLKVYYMPIPVMFNQVTFPTIFSTLPLIRSVLIRERITHLHGHQVLMSARVVICRPFLQFVTKQYFIPEPWGFPLLKFTLSDVDSVICVSNTSKENTVLRAALDPERVFVIPNAVLSEQFTPDPSKRDPDHSTQIGLKGVDLLLAVIPRICAAFPKVRFLIAGDGPKKVDLEQLCDEHLLHNQVNLIGAVASEEAQNIMVRGHIFLNTSLTEAFCMAIIEAASCGLFVVSTKVGGVPEVLPSDMIELAMPEEDHLTETLAKVIIDMEAGRIDTSTFHDRVARMYSWQDVAQRTEDIYFAAHKQPRDSTVIHRMAEYYGSGPVLGKIACVLVMIDFLLFAFLDWLVPRSSIDVAPDFPYDAYYKL</sequence>
<dbReference type="InterPro" id="IPR013234">
    <property type="entry name" value="PIGA_GPI_anchor_biosynthesis"/>
</dbReference>
<dbReference type="Proteomes" id="UP000240830">
    <property type="component" value="Unassembled WGS sequence"/>
</dbReference>
<dbReference type="GO" id="GO:0000506">
    <property type="term" value="C:glycosylphosphatidylinositol-N-acetylglucosaminyltransferase (GPI-GnT) complex"/>
    <property type="evidence" value="ECO:0007669"/>
    <property type="project" value="TreeGrafter"/>
</dbReference>
<evidence type="ECO:0000256" key="2">
    <source>
        <dbReference type="ARBA" id="ARBA00022676"/>
    </source>
</evidence>
<dbReference type="STRING" id="1246581.A0A2H9TPP2"/>
<dbReference type="SUPFAM" id="SSF53756">
    <property type="entry name" value="UDP-Glycosyltransferase/glycogen phosphorylase"/>
    <property type="match status" value="1"/>
</dbReference>
<dbReference type="Pfam" id="PF08288">
    <property type="entry name" value="PIGA"/>
    <property type="match status" value="1"/>
</dbReference>
<dbReference type="Pfam" id="PF00534">
    <property type="entry name" value="Glycos_transf_1"/>
    <property type="match status" value="1"/>
</dbReference>
<protein>
    <submittedName>
        <fullName evidence="5">Uncharacterized protein</fullName>
    </submittedName>
</protein>
<dbReference type="GO" id="GO:0006506">
    <property type="term" value="P:GPI anchor biosynthetic process"/>
    <property type="evidence" value="ECO:0007669"/>
    <property type="project" value="InterPro"/>
</dbReference>
<evidence type="ECO:0000256" key="1">
    <source>
        <dbReference type="ARBA" id="ARBA00003265"/>
    </source>
</evidence>
<dbReference type="GO" id="GO:0017176">
    <property type="term" value="F:phosphatidylinositol N-acetylglucosaminyltransferase activity"/>
    <property type="evidence" value="ECO:0007669"/>
    <property type="project" value="EnsemblFungi"/>
</dbReference>
<feature type="domain" description="Glycosyl transferase family 1" evidence="3">
    <location>
        <begin position="207"/>
        <end position="333"/>
    </location>
</feature>
<dbReference type="InterPro" id="IPR001296">
    <property type="entry name" value="Glyco_trans_1"/>
</dbReference>